<dbReference type="OrthoDB" id="409831at2759"/>
<dbReference type="Gene3D" id="3.40.50.1820">
    <property type="entry name" value="alpha/beta hydrolase"/>
    <property type="match status" value="1"/>
</dbReference>
<dbReference type="InterPro" id="IPR029058">
    <property type="entry name" value="AB_hydrolase_fold"/>
</dbReference>
<dbReference type="SUPFAM" id="SSF50965">
    <property type="entry name" value="Galactose oxidase, central domain"/>
    <property type="match status" value="1"/>
</dbReference>
<dbReference type="EMBL" id="CAMXCT020000441">
    <property type="protein sequence ID" value="CAL1132221.1"/>
    <property type="molecule type" value="Genomic_DNA"/>
</dbReference>
<protein>
    <submittedName>
        <fullName evidence="5">Fungal lipase-like domain-containing protein</fullName>
    </submittedName>
</protein>
<dbReference type="Pfam" id="PF01764">
    <property type="entry name" value="Lipase_3"/>
    <property type="match status" value="1"/>
</dbReference>
<sequence>MGAEASTPGARGVDVSLATTGGKRWWTGVGLGGKLYGLPCNAEHLLIFDPSCFTDPVTFIDTRSVAKGEGKWRSTVALGGKLYGIPDRAEAMLIYDFVSKQVIGIDTRKVAKGPLKWQSAVSLAGKVYGIPLNAEKLLVFDPKVHDSSASRPKSSPSKSDGLSGVETGHVATGKLKWLAGLSLGGKVIGVPCNSDALLVYDPLSHSSVGVPTNYHASGPFKWLCAVAFQGMLYAIPCHADCILIFDPSNNRLSHVDTRAVATGPGKWLSCVVVAQKIYGIPDRASNVLVFDPTTEEVSGIDVSGVCDGTAKWQSAAVLGGKIYAVPYHAHDILVVDPASSTASTIDIRSLGTGNGKWGFGAVLGGSLCGLPWDSPKILVYQPSETKEDLSPLAAKPSAEKDVDVDVEAASDPVEHGYKGTPDISSKLGKVLLQDFVGAWLSEWIYFADPAKPYAVPTMKVDGSPVKFQVHSVMDDPLLGSPARSAVVTAMLPGAQVVYLVFKGSSFMNDFVANASVSPDYTPFDATFQDRTTFIHHGAYHATAQLRVQQWPALQEQLERCVQDGVKQMVITGHSLGGQYALAFMLQVFLDGVKGTSLHPLLQEARCAAFGAPMCYGAAEGSDIRQDLATFFHARTAVYINAGDPAPRLWSELDLEDFMRYAIRWFQGKVSSFSMRILDYAAGGLAQKAQEILKRPDIEKHLLRPAARYVHLSQIRVLAKDFLLWRPLSYGRMNIDEHSLAAGYIPALCASFDPIAAGGLWDENGTSLVDEEGHGIV</sequence>
<feature type="domain" description="Fungal lipase-type" evidence="2">
    <location>
        <begin position="499"/>
        <end position="648"/>
    </location>
</feature>
<comment type="caution">
    <text evidence="3">The sequence shown here is derived from an EMBL/GenBank/DDBJ whole genome shotgun (WGS) entry which is preliminary data.</text>
</comment>
<keyword evidence="6" id="KW-1185">Reference proteome</keyword>
<evidence type="ECO:0000313" key="5">
    <source>
        <dbReference type="EMBL" id="CAL4766158.1"/>
    </source>
</evidence>
<dbReference type="SUPFAM" id="SSF53474">
    <property type="entry name" value="alpha/beta-Hydrolases"/>
    <property type="match status" value="1"/>
</dbReference>
<accession>A0A9P1FK32</accession>
<dbReference type="EMBL" id="CAMXCT010000441">
    <property type="protein sequence ID" value="CAI3978846.1"/>
    <property type="molecule type" value="Genomic_DNA"/>
</dbReference>
<reference evidence="3" key="1">
    <citation type="submission" date="2022-10" db="EMBL/GenBank/DDBJ databases">
        <authorList>
            <person name="Chen Y."/>
            <person name="Dougan E. K."/>
            <person name="Chan C."/>
            <person name="Rhodes N."/>
            <person name="Thang M."/>
        </authorList>
    </citation>
    <scope>NUCLEOTIDE SEQUENCE</scope>
</reference>
<reference evidence="4" key="2">
    <citation type="submission" date="2024-04" db="EMBL/GenBank/DDBJ databases">
        <authorList>
            <person name="Chen Y."/>
            <person name="Shah S."/>
            <person name="Dougan E. K."/>
            <person name="Thang M."/>
            <person name="Chan C."/>
        </authorList>
    </citation>
    <scope>NUCLEOTIDE SEQUENCE [LARGE SCALE GENOMIC DNA]</scope>
</reference>
<dbReference type="InterPro" id="IPR011043">
    <property type="entry name" value="Gal_Oxase/kelch_b-propeller"/>
</dbReference>
<dbReference type="EMBL" id="CAMXCT030000441">
    <property type="protein sequence ID" value="CAL4766158.1"/>
    <property type="molecule type" value="Genomic_DNA"/>
</dbReference>
<organism evidence="3">
    <name type="scientific">Cladocopium goreaui</name>
    <dbReference type="NCBI Taxonomy" id="2562237"/>
    <lineage>
        <taxon>Eukaryota</taxon>
        <taxon>Sar</taxon>
        <taxon>Alveolata</taxon>
        <taxon>Dinophyceae</taxon>
        <taxon>Suessiales</taxon>
        <taxon>Symbiodiniaceae</taxon>
        <taxon>Cladocopium</taxon>
    </lineage>
</organism>
<proteinExistence type="predicted"/>
<evidence type="ECO:0000259" key="2">
    <source>
        <dbReference type="Pfam" id="PF01764"/>
    </source>
</evidence>
<gene>
    <name evidence="3" type="ORF">C1SCF055_LOCUS6845</name>
</gene>
<dbReference type="AlphaFoldDB" id="A0A9P1FK32"/>
<evidence type="ECO:0000313" key="3">
    <source>
        <dbReference type="EMBL" id="CAI3978846.1"/>
    </source>
</evidence>
<dbReference type="Proteomes" id="UP001152797">
    <property type="component" value="Unassembled WGS sequence"/>
</dbReference>
<evidence type="ECO:0000256" key="1">
    <source>
        <dbReference type="SAM" id="MobiDB-lite"/>
    </source>
</evidence>
<feature type="region of interest" description="Disordered" evidence="1">
    <location>
        <begin position="146"/>
        <end position="165"/>
    </location>
</feature>
<name>A0A9P1FK32_9DINO</name>
<evidence type="ECO:0000313" key="6">
    <source>
        <dbReference type="Proteomes" id="UP001152797"/>
    </source>
</evidence>
<dbReference type="GO" id="GO:0006629">
    <property type="term" value="P:lipid metabolic process"/>
    <property type="evidence" value="ECO:0007669"/>
    <property type="project" value="InterPro"/>
</dbReference>
<feature type="compositionally biased region" description="Low complexity" evidence="1">
    <location>
        <begin position="149"/>
        <end position="159"/>
    </location>
</feature>
<dbReference type="InterPro" id="IPR002921">
    <property type="entry name" value="Fungal_lipase-type"/>
</dbReference>
<evidence type="ECO:0000313" key="4">
    <source>
        <dbReference type="EMBL" id="CAL1132221.1"/>
    </source>
</evidence>